<dbReference type="EMBL" id="JAADJZ010000003">
    <property type="protein sequence ID" value="KAF2876178.1"/>
    <property type="molecule type" value="Genomic_DNA"/>
</dbReference>
<evidence type="ECO:0000256" key="1">
    <source>
        <dbReference type="SAM" id="MobiDB-lite"/>
    </source>
</evidence>
<accession>A0A7C8ME62</accession>
<dbReference type="AlphaFoldDB" id="A0A7C8ME62"/>
<dbReference type="Proteomes" id="UP000481861">
    <property type="component" value="Unassembled WGS sequence"/>
</dbReference>
<gene>
    <name evidence="2" type="ORF">BDV95DRAFT_218362</name>
</gene>
<organism evidence="2 3">
    <name type="scientific">Massariosphaeria phaeospora</name>
    <dbReference type="NCBI Taxonomy" id="100035"/>
    <lineage>
        <taxon>Eukaryota</taxon>
        <taxon>Fungi</taxon>
        <taxon>Dikarya</taxon>
        <taxon>Ascomycota</taxon>
        <taxon>Pezizomycotina</taxon>
        <taxon>Dothideomycetes</taxon>
        <taxon>Pleosporomycetidae</taxon>
        <taxon>Pleosporales</taxon>
        <taxon>Pleosporales incertae sedis</taxon>
        <taxon>Massariosphaeria</taxon>
    </lineage>
</organism>
<evidence type="ECO:0000313" key="2">
    <source>
        <dbReference type="EMBL" id="KAF2876178.1"/>
    </source>
</evidence>
<reference evidence="2 3" key="1">
    <citation type="submission" date="2020-01" db="EMBL/GenBank/DDBJ databases">
        <authorList>
            <consortium name="DOE Joint Genome Institute"/>
            <person name="Haridas S."/>
            <person name="Albert R."/>
            <person name="Binder M."/>
            <person name="Bloem J."/>
            <person name="Labutti K."/>
            <person name="Salamov A."/>
            <person name="Andreopoulos B."/>
            <person name="Baker S.E."/>
            <person name="Barry K."/>
            <person name="Bills G."/>
            <person name="Bluhm B.H."/>
            <person name="Cannon C."/>
            <person name="Castanera R."/>
            <person name="Culley D.E."/>
            <person name="Daum C."/>
            <person name="Ezra D."/>
            <person name="Gonzalez J.B."/>
            <person name="Henrissat B."/>
            <person name="Kuo A."/>
            <person name="Liang C."/>
            <person name="Lipzen A."/>
            <person name="Lutzoni F."/>
            <person name="Magnuson J."/>
            <person name="Mondo S."/>
            <person name="Nolan M."/>
            <person name="Ohm R."/>
            <person name="Pangilinan J."/>
            <person name="Park H.-J.H."/>
            <person name="Ramirez L."/>
            <person name="Alfaro M."/>
            <person name="Sun H."/>
            <person name="Tritt A."/>
            <person name="Yoshinaga Y."/>
            <person name="Zwiers L.-H.L."/>
            <person name="Turgeon B.G."/>
            <person name="Goodwin S.B."/>
            <person name="Spatafora J.W."/>
            <person name="Crous P.W."/>
            <person name="Grigoriev I.V."/>
        </authorList>
    </citation>
    <scope>NUCLEOTIDE SEQUENCE [LARGE SCALE GENOMIC DNA]</scope>
    <source>
        <strain evidence="2 3">CBS 611.86</strain>
    </source>
</reference>
<evidence type="ECO:0000313" key="3">
    <source>
        <dbReference type="Proteomes" id="UP000481861"/>
    </source>
</evidence>
<keyword evidence="3" id="KW-1185">Reference proteome</keyword>
<proteinExistence type="predicted"/>
<feature type="region of interest" description="Disordered" evidence="1">
    <location>
        <begin position="155"/>
        <end position="187"/>
    </location>
</feature>
<feature type="compositionally biased region" description="Polar residues" evidence="1">
    <location>
        <begin position="158"/>
        <end position="175"/>
    </location>
</feature>
<name>A0A7C8ME62_9PLEO</name>
<sequence>MSNSALQHEFQVHIRFGSHPVRVYAVADSAHLMIRKNDMRFANYRCRVCASTTVYFEHYISQRTCVEHSAVSRYQIGIRRSDKLIVMSAPQHKARFTVGSSVCSDWGFKPAAAGVHHSRRWKREGGCTYLTGVMDAGTLLCPRHGLQNLSRGKYWPHSSRSMSISKGTKTDSPNSKDPMDSRQASAV</sequence>
<comment type="caution">
    <text evidence="2">The sequence shown here is derived from an EMBL/GenBank/DDBJ whole genome shotgun (WGS) entry which is preliminary data.</text>
</comment>
<protein>
    <submittedName>
        <fullName evidence="2">Uncharacterized protein</fullName>
    </submittedName>
</protein>